<sequence>MGFQFAIIVEDQTLDNFGSFGQNSTDAVQKLHIQSFLSLLVELANPFPYVVYCNELRKSIMVVWQNFQITLENMCFINIIFGDSMTDSSI</sequence>
<dbReference type="EMBL" id="JRKL02012750">
    <property type="protein sequence ID" value="KAF3943877.1"/>
    <property type="molecule type" value="Genomic_DNA"/>
</dbReference>
<evidence type="ECO:0000313" key="1">
    <source>
        <dbReference type="EMBL" id="KAF3943877.1"/>
    </source>
</evidence>
<dbReference type="Proteomes" id="UP000737018">
    <property type="component" value="Unassembled WGS sequence"/>
</dbReference>
<protein>
    <submittedName>
        <fullName evidence="1">Uncharacterized protein</fullName>
    </submittedName>
</protein>
<evidence type="ECO:0000313" key="2">
    <source>
        <dbReference type="Proteomes" id="UP000737018"/>
    </source>
</evidence>
<dbReference type="AlphaFoldDB" id="A0A8J4Q5R7"/>
<gene>
    <name evidence="1" type="ORF">CMV_029603</name>
</gene>
<keyword evidence="2" id="KW-1185">Reference proteome</keyword>
<name>A0A8J4Q5R7_9ROSI</name>
<proteinExistence type="predicted"/>
<reference evidence="1" key="1">
    <citation type="submission" date="2020-03" db="EMBL/GenBank/DDBJ databases">
        <title>Castanea mollissima Vanexum genome sequencing.</title>
        <authorList>
            <person name="Staton M."/>
        </authorList>
    </citation>
    <scope>NUCLEOTIDE SEQUENCE</scope>
    <source>
        <tissue evidence="1">Leaf</tissue>
    </source>
</reference>
<comment type="caution">
    <text evidence="1">The sequence shown here is derived from an EMBL/GenBank/DDBJ whole genome shotgun (WGS) entry which is preliminary data.</text>
</comment>
<accession>A0A8J4Q5R7</accession>
<organism evidence="1 2">
    <name type="scientific">Castanea mollissima</name>
    <name type="common">Chinese chestnut</name>
    <dbReference type="NCBI Taxonomy" id="60419"/>
    <lineage>
        <taxon>Eukaryota</taxon>
        <taxon>Viridiplantae</taxon>
        <taxon>Streptophyta</taxon>
        <taxon>Embryophyta</taxon>
        <taxon>Tracheophyta</taxon>
        <taxon>Spermatophyta</taxon>
        <taxon>Magnoliopsida</taxon>
        <taxon>eudicotyledons</taxon>
        <taxon>Gunneridae</taxon>
        <taxon>Pentapetalae</taxon>
        <taxon>rosids</taxon>
        <taxon>fabids</taxon>
        <taxon>Fagales</taxon>
        <taxon>Fagaceae</taxon>
        <taxon>Castanea</taxon>
    </lineage>
</organism>